<proteinExistence type="predicted"/>
<dbReference type="PANTHER" id="PTHR33886">
    <property type="entry name" value="UNSATURATED RHAMNOGALACTURONAN HYDROLASE (EUROFUNG)"/>
    <property type="match status" value="1"/>
</dbReference>
<dbReference type="InterPro" id="IPR010905">
    <property type="entry name" value="Glyco_hydro_88"/>
</dbReference>
<dbReference type="Pfam" id="PF07470">
    <property type="entry name" value="Glyco_hydro_88"/>
    <property type="match status" value="1"/>
</dbReference>
<gene>
    <name evidence="2" type="ORF">ACFSVM_11680</name>
</gene>
<dbReference type="InterPro" id="IPR012341">
    <property type="entry name" value="6hp_glycosidase-like_sf"/>
</dbReference>
<keyword evidence="1 2" id="KW-0378">Hydrolase</keyword>
<evidence type="ECO:0000256" key="1">
    <source>
        <dbReference type="ARBA" id="ARBA00022801"/>
    </source>
</evidence>
<dbReference type="Gene3D" id="1.50.10.10">
    <property type="match status" value="1"/>
</dbReference>
<name>A0ABW5SPC9_9BACL</name>
<dbReference type="SUPFAM" id="SSF48208">
    <property type="entry name" value="Six-hairpin glycosidases"/>
    <property type="match status" value="1"/>
</dbReference>
<dbReference type="InterPro" id="IPR052043">
    <property type="entry name" value="PolySaccharide_Degr_Enz"/>
</dbReference>
<accession>A0ABW5SPC9</accession>
<evidence type="ECO:0000313" key="2">
    <source>
        <dbReference type="EMBL" id="MFD2701128.1"/>
    </source>
</evidence>
<dbReference type="InterPro" id="IPR008928">
    <property type="entry name" value="6-hairpin_glycosidase_sf"/>
</dbReference>
<comment type="caution">
    <text evidence="2">The sequence shown here is derived from an EMBL/GenBank/DDBJ whole genome shotgun (WGS) entry which is preliminary data.</text>
</comment>
<reference evidence="3" key="1">
    <citation type="journal article" date="2019" name="Int. J. Syst. Evol. Microbiol.">
        <title>The Global Catalogue of Microorganisms (GCM) 10K type strain sequencing project: providing services to taxonomists for standard genome sequencing and annotation.</title>
        <authorList>
            <consortium name="The Broad Institute Genomics Platform"/>
            <consortium name="The Broad Institute Genome Sequencing Center for Infectious Disease"/>
            <person name="Wu L."/>
            <person name="Ma J."/>
        </authorList>
    </citation>
    <scope>NUCLEOTIDE SEQUENCE [LARGE SCALE GENOMIC DNA]</scope>
    <source>
        <strain evidence="3">KCTC 33849</strain>
    </source>
</reference>
<organism evidence="2 3">
    <name type="scientific">Paenibacillus shunpengii</name>
    <dbReference type="NCBI Taxonomy" id="2054424"/>
    <lineage>
        <taxon>Bacteria</taxon>
        <taxon>Bacillati</taxon>
        <taxon>Bacillota</taxon>
        <taxon>Bacilli</taxon>
        <taxon>Bacillales</taxon>
        <taxon>Paenibacillaceae</taxon>
        <taxon>Paenibacillus</taxon>
    </lineage>
</organism>
<dbReference type="PANTHER" id="PTHR33886:SF8">
    <property type="entry name" value="UNSATURATED RHAMNOGALACTURONAN HYDROLASE (EUROFUNG)"/>
    <property type="match status" value="1"/>
</dbReference>
<keyword evidence="3" id="KW-1185">Reference proteome</keyword>
<dbReference type="EMBL" id="JBHUMJ010000002">
    <property type="protein sequence ID" value="MFD2701128.1"/>
    <property type="molecule type" value="Genomic_DNA"/>
</dbReference>
<evidence type="ECO:0000313" key="3">
    <source>
        <dbReference type="Proteomes" id="UP001597540"/>
    </source>
</evidence>
<sequence>MYCTPDYIEATRITLPSGKRIPFGWEAAPIGSDPDRVTQLHWNVPGDYMQSSTRFRLTVAIDVREEKMVQIYSLASKKVLGYLDIRFSSVFQTYEVIFTQEDTLVAIREGVGLKLIKGSEPLWFFTDGSDKASIELVFKPHLLTETKQGNITNFRNRFASLASIQQFGWMEGCVLDGLMDLGYSETAKSHLDLYVSTELDKLIYEDPRSQPVDGQFYGIESLLPIAIMAKIYPQNPILYQAINYMNSRKNKEGAIQDKSEVSCEGNYTIAYPLACLANTLDDSQLAEESLLQLAVRRKLLWKEHTLYLRFLENGSHTFKNWGRAYVWYLLGIARTFKELKSQNRLSEASEEYWKEEFIRAWNVAWSYRNNKGLWFCYVDDSGTGVEISTSAGIAAATALGIELKYLSSSYQPELKRTLNSLLTFLTPDGLITGTSQGNKGGEDLQRNGYRVLSQVSMGLLAQLINALEELDSNK</sequence>
<dbReference type="RefSeq" id="WP_379262257.1">
    <property type="nucleotide sequence ID" value="NZ_JBHUMJ010000002.1"/>
</dbReference>
<dbReference type="GO" id="GO:0016787">
    <property type="term" value="F:hydrolase activity"/>
    <property type="evidence" value="ECO:0007669"/>
    <property type="project" value="UniProtKB-KW"/>
</dbReference>
<dbReference type="Proteomes" id="UP001597540">
    <property type="component" value="Unassembled WGS sequence"/>
</dbReference>
<protein>
    <submittedName>
        <fullName evidence="2">Glycoside hydrolase family 88 protein</fullName>
    </submittedName>
</protein>